<evidence type="ECO:0000313" key="6">
    <source>
        <dbReference type="Ensembl" id="ENSPANP00000001603.2"/>
    </source>
</evidence>
<evidence type="ECO:0000256" key="4">
    <source>
        <dbReference type="ARBA" id="ARBA00038364"/>
    </source>
</evidence>
<dbReference type="AlphaFoldDB" id="A0A096MPF0"/>
<dbReference type="Pfam" id="PF01099">
    <property type="entry name" value="Uteroglobin"/>
    <property type="match status" value="1"/>
</dbReference>
<feature type="chain" id="PRO_5035225309" evidence="5">
    <location>
        <begin position="22"/>
        <end position="89"/>
    </location>
</feature>
<gene>
    <name evidence="6" type="primary">SCGB1D2</name>
</gene>
<keyword evidence="3 5" id="KW-0732">Signal</keyword>
<reference evidence="6 7" key="1">
    <citation type="submission" date="2012-03" db="EMBL/GenBank/DDBJ databases">
        <title>Whole Genome Assembly of Papio anubis.</title>
        <authorList>
            <person name="Liu Y.L."/>
            <person name="Abraham K.A."/>
            <person name="Akbar H.A."/>
            <person name="Ali S.A."/>
            <person name="Anosike U.A."/>
            <person name="Aqrawi P.A."/>
            <person name="Arias F.A."/>
            <person name="Attaway T.A."/>
            <person name="Awwad R.A."/>
            <person name="Babu C.B."/>
            <person name="Bandaranaike D.B."/>
            <person name="Battles P.B."/>
            <person name="Bell A.B."/>
            <person name="Beltran B.B."/>
            <person name="Berhane-Mersha D.B."/>
            <person name="Bess C.B."/>
            <person name="Bickham C.B."/>
            <person name="Bolden T.B."/>
            <person name="Carter K.C."/>
            <person name="Chau D.C."/>
            <person name="Chavez A.C."/>
            <person name="Clerc-Blankenburg K.C."/>
            <person name="Coyle M.C."/>
            <person name="Dao M.D."/>
            <person name="Davila M.L.D."/>
            <person name="Davy-Carroll L.D."/>
            <person name="Denson S.D."/>
            <person name="Dinh H.D."/>
            <person name="Fernandez S.F."/>
            <person name="Fernando P.F."/>
            <person name="Forbes L.F."/>
            <person name="Francis C.F."/>
            <person name="Francisco L.F."/>
            <person name="Fu Q.F."/>
            <person name="Garcia-Iii R.G."/>
            <person name="Garrett T.G."/>
            <person name="Gross S.G."/>
            <person name="Gubbala S.G."/>
            <person name="Hirani K.H."/>
            <person name="Hogues M.H."/>
            <person name="Hollins B.H."/>
            <person name="Jackson L.J."/>
            <person name="Javaid M.J."/>
            <person name="Jhangiani S.J."/>
            <person name="Johnson A.J."/>
            <person name="Johnson B.J."/>
            <person name="Jones J.J."/>
            <person name="Joshi V.J."/>
            <person name="Kalu J.K."/>
            <person name="Khan N.K."/>
            <person name="Korchina V.K."/>
            <person name="Kovar C.K."/>
            <person name="Lago L.L."/>
            <person name="Lara F.L."/>
            <person name="Le T.-K.L."/>
            <person name="Lee S.L."/>
            <person name="Legall-Iii F.L."/>
            <person name="Lemon S.L."/>
            <person name="Liu J.L."/>
            <person name="Liu Y.-S.L."/>
            <person name="Liyanage D.L."/>
            <person name="Lopez J.L."/>
            <person name="Lorensuhewa L.L."/>
            <person name="Mata R.M."/>
            <person name="Mathew T.M."/>
            <person name="Mercado C.M."/>
            <person name="Mercado I.M."/>
            <person name="Morales K.M."/>
            <person name="Morgan M.M."/>
            <person name="Munidasa M.M."/>
            <person name="Ngo D.N."/>
            <person name="Nguyen L.N."/>
            <person name="Nguyen T.N."/>
            <person name="Nguyen N.N."/>
            <person name="Obregon M.O."/>
            <person name="Okwuonu G.O."/>
            <person name="Ongeri F.O."/>
            <person name="Onwere C.O."/>
            <person name="Osifeso I.O."/>
            <person name="Parra A.P."/>
            <person name="Patil S.P."/>
            <person name="Perez A.P."/>
            <person name="Perez Y.P."/>
            <person name="Pham C.P."/>
            <person name="Pu L.-L.P."/>
            <person name="Puazo M.P."/>
            <person name="Quiroz J.Q."/>
            <person name="Rouhana J.R."/>
            <person name="Ruiz M.R."/>
            <person name="Ruiz S.-J.R."/>
            <person name="Saada N.S."/>
            <person name="Santibanez J.S."/>
            <person name="Scheel M.S."/>
            <person name="Schneider B.S."/>
            <person name="Simmons D.S."/>
            <person name="Sisson I.S."/>
            <person name="Tang L.-Y.T."/>
            <person name="Thornton R.T."/>
            <person name="Tisius J.T."/>
            <person name="Toledanes G.T."/>
            <person name="Trejos Z.T."/>
            <person name="Usmani K.U."/>
            <person name="Varghese R.V."/>
            <person name="Vattathil S.V."/>
            <person name="Vee V.V."/>
            <person name="Walker D.W."/>
            <person name="Weissenberger G.W."/>
            <person name="White C.W."/>
            <person name="Williams A.W."/>
            <person name="Woodworth J.W."/>
            <person name="Wright R.W."/>
            <person name="Zhu Y.Z."/>
            <person name="Han Y.H."/>
            <person name="Newsham I.N."/>
            <person name="Nazareth L.N."/>
            <person name="Worley K.W."/>
            <person name="Muzny D.M."/>
            <person name="Rogers J.R."/>
            <person name="Gibbs R.G."/>
        </authorList>
    </citation>
    <scope>NUCLEOTIDE SEQUENCE [LARGE SCALE GENOMIC DNA]</scope>
</reference>
<protein>
    <submittedName>
        <fullName evidence="6">Secretoglobin family 1D member 2</fullName>
    </submittedName>
</protein>
<evidence type="ECO:0000313" key="7">
    <source>
        <dbReference type="Proteomes" id="UP000028761"/>
    </source>
</evidence>
<dbReference type="PROSITE" id="PS51257">
    <property type="entry name" value="PROKAR_LIPOPROTEIN"/>
    <property type="match status" value="1"/>
</dbReference>
<dbReference type="SUPFAM" id="SSF48201">
    <property type="entry name" value="Uteroglobin-like"/>
    <property type="match status" value="1"/>
</dbReference>
<keyword evidence="2" id="KW-0964">Secreted</keyword>
<dbReference type="GO" id="GO:0005615">
    <property type="term" value="C:extracellular space"/>
    <property type="evidence" value="ECO:0007669"/>
    <property type="project" value="TreeGrafter"/>
</dbReference>
<dbReference type="GeneTree" id="ENSGT00530000063866"/>
<dbReference type="OMA" id="KRCTDQM"/>
<dbReference type="eggNOG" id="ENOG502SXZG">
    <property type="taxonomic scope" value="Eukaryota"/>
</dbReference>
<dbReference type="Ensembl" id="ENSPANT00000020452.3">
    <property type="protein sequence ID" value="ENSPANP00000001603.2"/>
    <property type="gene ID" value="ENSPANG00000016130.3"/>
</dbReference>
<dbReference type="HOGENOM" id="CLU_166234_0_0_1"/>
<proteinExistence type="inferred from homology"/>
<dbReference type="PROSITE" id="PS51311">
    <property type="entry name" value="SCGB"/>
    <property type="match status" value="1"/>
</dbReference>
<reference evidence="6" key="3">
    <citation type="submission" date="2025-09" db="UniProtKB">
        <authorList>
            <consortium name="Ensembl"/>
        </authorList>
    </citation>
    <scope>IDENTIFICATION</scope>
</reference>
<dbReference type="PANTHER" id="PTHR11332">
    <property type="entry name" value="SECRETOGLOBIN FAMILY 1D"/>
    <property type="match status" value="1"/>
</dbReference>
<sequence length="89" mass="10063">MRLSVCLLLVSLALSCYQANAAVCPAVVSELFDFLFISERVFKLYLARYDAPPEFVAAKLRVKRCTDQMLQTRSLIAETLVKILKKCSM</sequence>
<evidence type="ECO:0000256" key="5">
    <source>
        <dbReference type="SAM" id="SignalP"/>
    </source>
</evidence>
<feature type="signal peptide" evidence="5">
    <location>
        <begin position="1"/>
        <end position="21"/>
    </location>
</feature>
<dbReference type="InterPro" id="IPR035960">
    <property type="entry name" value="Secretoglobin_sf"/>
</dbReference>
<dbReference type="Proteomes" id="UP000028761">
    <property type="component" value="Chromosome 12"/>
</dbReference>
<keyword evidence="7" id="KW-1185">Reference proteome</keyword>
<evidence type="ECO:0000256" key="1">
    <source>
        <dbReference type="ARBA" id="ARBA00004613"/>
    </source>
</evidence>
<dbReference type="CDD" id="cd00633">
    <property type="entry name" value="Secretoglobin"/>
    <property type="match status" value="1"/>
</dbReference>
<comment type="similarity">
    <text evidence="4">Belongs to the secretoglobin family. Lipophilin subfamily.</text>
</comment>
<dbReference type="Bgee" id="ENSPANG00000016130">
    <property type="expression patterns" value="Expressed in zone of skin and 22 other cell types or tissues"/>
</dbReference>
<dbReference type="InterPro" id="IPR016126">
    <property type="entry name" value="Secretoglobin"/>
</dbReference>
<dbReference type="PANTHER" id="PTHR11332:SF10">
    <property type="entry name" value="SECRETOGLOBIN FAMILY 1D MEMBER 2"/>
    <property type="match status" value="1"/>
</dbReference>
<evidence type="ECO:0000256" key="2">
    <source>
        <dbReference type="ARBA" id="ARBA00022525"/>
    </source>
</evidence>
<dbReference type="STRING" id="9555.ENSPANP00000001603"/>
<accession>A0A096MPF0</accession>
<reference evidence="6" key="2">
    <citation type="submission" date="2025-08" db="UniProtKB">
        <authorList>
            <consortium name="Ensembl"/>
        </authorList>
    </citation>
    <scope>IDENTIFICATION</scope>
</reference>
<comment type="subcellular location">
    <subcellularLocation>
        <location evidence="1">Secreted</location>
    </subcellularLocation>
</comment>
<evidence type="ECO:0000256" key="3">
    <source>
        <dbReference type="ARBA" id="ARBA00022729"/>
    </source>
</evidence>
<organism evidence="6 7">
    <name type="scientific">Papio anubis</name>
    <name type="common">Olive baboon</name>
    <dbReference type="NCBI Taxonomy" id="9555"/>
    <lineage>
        <taxon>Eukaryota</taxon>
        <taxon>Metazoa</taxon>
        <taxon>Chordata</taxon>
        <taxon>Craniata</taxon>
        <taxon>Vertebrata</taxon>
        <taxon>Euteleostomi</taxon>
        <taxon>Mammalia</taxon>
        <taxon>Eutheria</taxon>
        <taxon>Euarchontoglires</taxon>
        <taxon>Primates</taxon>
        <taxon>Haplorrhini</taxon>
        <taxon>Catarrhini</taxon>
        <taxon>Cercopithecidae</taxon>
        <taxon>Cercopithecinae</taxon>
        <taxon>Papio</taxon>
    </lineage>
</organism>
<name>A0A096MPF0_PAPAN</name>